<keyword evidence="3 7" id="KW-0812">Transmembrane</keyword>
<comment type="similarity">
    <text evidence="2">Belongs to the CLPTM1 family.</text>
</comment>
<gene>
    <name evidence="8" type="primary">clptm1_0</name>
    <name evidence="8" type="ORF">g.4800</name>
</gene>
<feature type="region of interest" description="Disordered" evidence="6">
    <location>
        <begin position="1"/>
        <end position="96"/>
    </location>
</feature>
<feature type="compositionally biased region" description="Low complexity" evidence="6">
    <location>
        <begin position="30"/>
        <end position="58"/>
    </location>
</feature>
<feature type="transmembrane region" description="Helical" evidence="7">
    <location>
        <begin position="408"/>
        <end position="428"/>
    </location>
</feature>
<evidence type="ECO:0000256" key="5">
    <source>
        <dbReference type="ARBA" id="ARBA00023136"/>
    </source>
</evidence>
<dbReference type="EMBL" id="GGYP01005100">
    <property type="protein sequence ID" value="MDE49871.1"/>
    <property type="molecule type" value="Transcribed_RNA"/>
</dbReference>
<keyword evidence="4 7" id="KW-1133">Transmembrane helix</keyword>
<reference evidence="8" key="1">
    <citation type="submission" date="2018-10" db="EMBL/GenBank/DDBJ databases">
        <title>Transcriptome assembly of Aceria tosichella (Wheat curl mite) Type 2.</title>
        <authorList>
            <person name="Scully E.D."/>
            <person name="Geib S.M."/>
            <person name="Palmer N.A."/>
            <person name="Gupta A.K."/>
            <person name="Sarath G."/>
            <person name="Tatineni S."/>
        </authorList>
    </citation>
    <scope>NUCLEOTIDE SEQUENCE</scope>
    <source>
        <strain evidence="8">LincolnNE</strain>
    </source>
</reference>
<organism evidence="8">
    <name type="scientific">Aceria tosichella</name>
    <name type="common">wheat curl mite</name>
    <dbReference type="NCBI Taxonomy" id="561515"/>
    <lineage>
        <taxon>Eukaryota</taxon>
        <taxon>Metazoa</taxon>
        <taxon>Ecdysozoa</taxon>
        <taxon>Arthropoda</taxon>
        <taxon>Chelicerata</taxon>
        <taxon>Arachnida</taxon>
        <taxon>Acari</taxon>
        <taxon>Acariformes</taxon>
        <taxon>Trombidiformes</taxon>
        <taxon>Prostigmata</taxon>
        <taxon>Eupodina</taxon>
        <taxon>Eriophyoidea</taxon>
        <taxon>Eriophyidae</taxon>
        <taxon>Eriophyinae</taxon>
        <taxon>Aceriini</taxon>
        <taxon>Aceria</taxon>
    </lineage>
</organism>
<accession>A0A6G1SI27</accession>
<proteinExistence type="inferred from homology"/>
<evidence type="ECO:0000256" key="1">
    <source>
        <dbReference type="ARBA" id="ARBA00004141"/>
    </source>
</evidence>
<dbReference type="GO" id="GO:0012505">
    <property type="term" value="C:endomembrane system"/>
    <property type="evidence" value="ECO:0007669"/>
    <property type="project" value="TreeGrafter"/>
</dbReference>
<protein>
    <submittedName>
        <fullName evidence="8">Cleft lip and palate transmembrane protein 1</fullName>
    </submittedName>
</protein>
<dbReference type="GO" id="GO:0016020">
    <property type="term" value="C:membrane"/>
    <property type="evidence" value="ECO:0007669"/>
    <property type="project" value="UniProtKB-SubCell"/>
</dbReference>
<evidence type="ECO:0000256" key="3">
    <source>
        <dbReference type="ARBA" id="ARBA00022692"/>
    </source>
</evidence>
<dbReference type="PANTHER" id="PTHR21347">
    <property type="entry name" value="CLEFT LIP AND PALATE ASSOCIATED TRANSMEMBRANE PROTEIN-RELATED"/>
    <property type="match status" value="1"/>
</dbReference>
<feature type="compositionally biased region" description="Basic and acidic residues" evidence="6">
    <location>
        <begin position="658"/>
        <end position="672"/>
    </location>
</feature>
<evidence type="ECO:0000256" key="6">
    <source>
        <dbReference type="SAM" id="MobiDB-lite"/>
    </source>
</evidence>
<feature type="compositionally biased region" description="Basic residues" evidence="6">
    <location>
        <begin position="687"/>
        <end position="699"/>
    </location>
</feature>
<evidence type="ECO:0000256" key="2">
    <source>
        <dbReference type="ARBA" id="ARBA00009310"/>
    </source>
</evidence>
<comment type="subcellular location">
    <subcellularLocation>
        <location evidence="1">Membrane</location>
        <topology evidence="1">Multi-pass membrane protein</topology>
    </subcellularLocation>
</comment>
<feature type="transmembrane region" description="Helical" evidence="7">
    <location>
        <begin position="449"/>
        <end position="464"/>
    </location>
</feature>
<feature type="region of interest" description="Disordered" evidence="6">
    <location>
        <begin position="656"/>
        <end position="699"/>
    </location>
</feature>
<name>A0A6G1SI27_9ACAR</name>
<dbReference type="AlphaFoldDB" id="A0A6G1SI27"/>
<dbReference type="Pfam" id="PF05602">
    <property type="entry name" value="CLPTM1"/>
    <property type="match status" value="1"/>
</dbReference>
<evidence type="ECO:0000256" key="7">
    <source>
        <dbReference type="SAM" id="Phobius"/>
    </source>
</evidence>
<sequence length="699" mass="81119">MAKKNKASQDGSGESGSSQDDQSWEVIHGSTSSESVSSQETAPPAAASATDTQATDTTEPQEQEQQEQQLELHDEAGGAADEQQQPELPNEPRPRPTFFQKLKSIMFNMMIFWMLSKYFFSGSQKGANQGATKGPTDPLLSRAHTNLFEKGFPMDLYVYISEDSYEPDFFDPSELRWVQRNIIFDDWSQGPDKDSTFRTEIDIELSPKVQNNGSIWLHSYFVKSGFIPFEESRTAENFSPIFTVHKKKQLNKYKKRKYKDTHNLITGKTEKSTEEQEKIKNKIKEEIVSHWHPNLTINMVYDHTMWSPSAVPSPLKEYIEFEPTTGKYYPIVYMNDYWNLQRDYKPINESMSKVHLSLTYQPIGLMKWQMYAAQGMQHKWSNMLASDSLENDDEQDYIKEALLDTSPILLGLTIIVSILHSVFEFLAFKNDIQFWKDRKSLEGLSVRSVFFNLFQSLVVLLYVLDNDTNTMIRVSIGIGLLIELWKIPKVVNIKVDRTNKVLGILPRVLFEDKGSYVESSTKQYDMMAYKYLSWLIFPLFVGYAIYSLIYNEHKGWYSFTLNMTYGFLLAFGFIMMTPQLFINYKLKSVAHLPWRMLSYKFLNTFIDDIFAFVIKMPFMYRIGCFRDDIIFFIYLYQRWIYRVDPKRVNEFGVSGEDLEGKTKTDGEQKAIEQAEPEEAATNTKAAPKSRKSKVDKKRD</sequence>
<dbReference type="InterPro" id="IPR008429">
    <property type="entry name" value="CLPTM1"/>
</dbReference>
<dbReference type="PANTHER" id="PTHR21347:SF14">
    <property type="entry name" value="LIPID SCRAMBLASE CLPTM1-RELATED"/>
    <property type="match status" value="1"/>
</dbReference>
<keyword evidence="5 7" id="KW-0472">Membrane</keyword>
<feature type="transmembrane region" description="Helical" evidence="7">
    <location>
        <begin position="556"/>
        <end position="576"/>
    </location>
</feature>
<feature type="transmembrane region" description="Helical" evidence="7">
    <location>
        <begin position="531"/>
        <end position="550"/>
    </location>
</feature>
<evidence type="ECO:0000256" key="4">
    <source>
        <dbReference type="ARBA" id="ARBA00022989"/>
    </source>
</evidence>
<evidence type="ECO:0000313" key="8">
    <source>
        <dbReference type="EMBL" id="MDE49871.1"/>
    </source>
</evidence>
<feature type="compositionally biased region" description="Low complexity" evidence="6">
    <location>
        <begin position="8"/>
        <end position="21"/>
    </location>
</feature>